<name>A0A9Q9ALA3_9PEZI</name>
<evidence type="ECO:0000313" key="1">
    <source>
        <dbReference type="EMBL" id="USW49058.1"/>
    </source>
</evidence>
<dbReference type="EMBL" id="CP099419">
    <property type="protein sequence ID" value="USW49058.1"/>
    <property type="molecule type" value="Genomic_DNA"/>
</dbReference>
<dbReference type="SUPFAM" id="SSF57850">
    <property type="entry name" value="RING/U-box"/>
    <property type="match status" value="1"/>
</dbReference>
<evidence type="ECO:0000313" key="2">
    <source>
        <dbReference type="Proteomes" id="UP001056384"/>
    </source>
</evidence>
<organism evidence="1 2">
    <name type="scientific">Septoria linicola</name>
    <dbReference type="NCBI Taxonomy" id="215465"/>
    <lineage>
        <taxon>Eukaryota</taxon>
        <taxon>Fungi</taxon>
        <taxon>Dikarya</taxon>
        <taxon>Ascomycota</taxon>
        <taxon>Pezizomycotina</taxon>
        <taxon>Dothideomycetes</taxon>
        <taxon>Dothideomycetidae</taxon>
        <taxon>Mycosphaerellales</taxon>
        <taxon>Mycosphaerellaceae</taxon>
        <taxon>Septoria</taxon>
    </lineage>
</organism>
<dbReference type="Proteomes" id="UP001056384">
    <property type="component" value="Chromosome 2"/>
</dbReference>
<reference evidence="1" key="1">
    <citation type="submission" date="2022-06" db="EMBL/GenBank/DDBJ databases">
        <title>Complete genome sequences of two strains of the flax pathogen Septoria linicola.</title>
        <authorList>
            <person name="Lapalu N."/>
            <person name="Simon A."/>
            <person name="Demenou B."/>
            <person name="Paumier D."/>
            <person name="Guillot M.-P."/>
            <person name="Gout L."/>
            <person name="Valade R."/>
        </authorList>
    </citation>
    <scope>NUCLEOTIDE SEQUENCE</scope>
    <source>
        <strain evidence="1">SE15195</strain>
    </source>
</reference>
<gene>
    <name evidence="1" type="ORF">Slin15195_G023770</name>
</gene>
<protein>
    <submittedName>
        <fullName evidence="1">Uncharacterized protein</fullName>
    </submittedName>
</protein>
<proteinExistence type="predicted"/>
<dbReference type="AlphaFoldDB" id="A0A9Q9ALA3"/>
<keyword evidence="2" id="KW-1185">Reference proteome</keyword>
<accession>A0A9Q9ALA3</accession>
<sequence>MAPNKHLNKNIFETFGLDPNETRTFFHDDSGSSSFEATEVVDLKESATSPTWDGRVGAFRRHHCVDVVYPSLNLLKDPAEEFLLNKPLNSERRYAPQPLIMDDQIMQMASRDRLHDNGFHSVYKCNQPVPDLSIRNLTGKDLFADVDEATRCHGFTHIGAIVFVDRSQPGSGPRIRIRRATRFQWNEVFDYNERDYTMSLRDFIESRVQPTWWLDLIHLLGIESDRAARFIAIKLKNYTQTEDAPREDLADVYRRFMKSFRAESRQDQDLILAVQQLVKPFKSTVLKRTPKCIGCGEKCLAGASLPCSTQHVMHDRCLLDMCRRSDVATATCPTCSVPVFVDNEPLVAELKFHVGGGVFRNDPRFSTWENFELSCSDLDSTQAATNDYPITITRGFMRGLFHKIVESSIEPGIPSHLRFDMPDEYALLEANIDGQFMHLEGVKTTIWALDRWIKRRVFFRFRNEFFKWQLDSALTDSEKKLTHRDDFMRKILRRGWYDAYLKNLNRTLQFLSERKCLCGEGKNSVYHWHGGREYWNWRVVEKQRRELTPARREIYEWQKGEAGQGMMEKFRVEVEKGERERAEDEEAVKEGRRPVKRRVPLWTSDE</sequence>